<feature type="compositionally biased region" description="Basic residues" evidence="1">
    <location>
        <begin position="407"/>
        <end position="419"/>
    </location>
</feature>
<sequence length="516" mass="59526">MKNLERELNIDKGNETIAQNFKIAEPKHTLGKETPSVLIDLLAVFEEFSRNPLPAKKIDFYQRFLPELITWVGVMYDTFSRHYATFCSRSVGGTESLFFDPHLKGQFLSPYCMAFKKFQDCIDTIFANIAHQYPGVLKEGQALSVVTWEKCAFESFTKLMKTIQNHCQNTTQCQEWNEVKAMKNATGEEILNGFSNLIMHIRNNGSQYTLLWRKEAQHYVVMPLIKSLLKTVCLPTLWTSNDRGPMSHFIFSSKGEIERRAGILINFIRCPDDNIVLALYDGMNSSSRYQHRIPSKKEFLEDLLQLFFGYNYQKRPDLVENTYSTFIPLPNKIDDVFDVIGEIIHQEIHPGNKTYEFLDAYFHLSESNKNKEDNVNELAAAVEETSVSRQMQETPLQSEETQSSSKSLKKIQKSIRKKQQKEETERTKQQERRHIEKFETLHEKAKITFPELIKLINIFSKLNPEVGEGTVTQKGSHTTMHSAGSKSITIVKSHGKQKGNELSKKGTKQFFKDFEL</sequence>
<keyword evidence="3" id="KW-1185">Reference proteome</keyword>
<dbReference type="EMBL" id="RARA01000024">
    <property type="protein sequence ID" value="ROT47313.1"/>
    <property type="molecule type" value="Genomic_DNA"/>
</dbReference>
<gene>
    <name evidence="2" type="ORF">EDM02_02610</name>
</gene>
<evidence type="ECO:0000313" key="2">
    <source>
        <dbReference type="EMBL" id="ROT47313.1"/>
    </source>
</evidence>
<reference evidence="2 3" key="1">
    <citation type="submission" date="2018-09" db="EMBL/GenBank/DDBJ databases">
        <title>Comparative Genomics of Wolbachia-Cardinium Dual Endosymbiosis in a Plant-Parasitic Nematode.</title>
        <authorList>
            <person name="Brown A.M.V."/>
            <person name="Wasala S.K."/>
            <person name="Howe D.K."/>
            <person name="Peetz A.B."/>
            <person name="Zasada I.A."/>
            <person name="Denver D.R."/>
        </authorList>
    </citation>
    <scope>NUCLEOTIDE SEQUENCE [LARGE SCALE GENOMIC DNA]</scope>
    <source>
        <strain evidence="2 3">Pp_1</strain>
    </source>
</reference>
<dbReference type="Proteomes" id="UP000270927">
    <property type="component" value="Unassembled WGS sequence"/>
</dbReference>
<comment type="caution">
    <text evidence="2">The sequence shown here is derived from an EMBL/GenBank/DDBJ whole genome shotgun (WGS) entry which is preliminary data.</text>
</comment>
<organism evidence="2 3">
    <name type="scientific">Candidatus Cardinium hertigii</name>
    <dbReference type="NCBI Taxonomy" id="247481"/>
    <lineage>
        <taxon>Bacteria</taxon>
        <taxon>Pseudomonadati</taxon>
        <taxon>Bacteroidota</taxon>
        <taxon>Cytophagia</taxon>
        <taxon>Cytophagales</taxon>
        <taxon>Amoebophilaceae</taxon>
        <taxon>Candidatus Cardinium</taxon>
    </lineage>
</organism>
<feature type="region of interest" description="Disordered" evidence="1">
    <location>
        <begin position="383"/>
        <end position="433"/>
    </location>
</feature>
<protein>
    <submittedName>
        <fullName evidence="2">Uncharacterized protein</fullName>
    </submittedName>
</protein>
<accession>A0A3N2QBW8</accession>
<proteinExistence type="predicted"/>
<evidence type="ECO:0000313" key="3">
    <source>
        <dbReference type="Proteomes" id="UP000270927"/>
    </source>
</evidence>
<name>A0A3N2QBW8_9BACT</name>
<dbReference type="AlphaFoldDB" id="A0A3N2QBW8"/>
<feature type="compositionally biased region" description="Polar residues" evidence="1">
    <location>
        <begin position="385"/>
        <end position="401"/>
    </location>
</feature>
<evidence type="ECO:0000256" key="1">
    <source>
        <dbReference type="SAM" id="MobiDB-lite"/>
    </source>
</evidence>
<feature type="compositionally biased region" description="Basic and acidic residues" evidence="1">
    <location>
        <begin position="420"/>
        <end position="433"/>
    </location>
</feature>